<evidence type="ECO:0000256" key="5">
    <source>
        <dbReference type="SAM" id="MobiDB-lite"/>
    </source>
</evidence>
<dbReference type="EMBL" id="JACHWR010000002">
    <property type="protein sequence ID" value="MBB3042872.1"/>
    <property type="molecule type" value="Genomic_DNA"/>
</dbReference>
<dbReference type="GO" id="GO:0003700">
    <property type="term" value="F:DNA-binding transcription factor activity"/>
    <property type="evidence" value="ECO:0007669"/>
    <property type="project" value="TreeGrafter"/>
</dbReference>
<dbReference type="PANTHER" id="PTHR30055:SF234">
    <property type="entry name" value="HTH-TYPE TRANSCRIPTIONAL REGULATOR BETI"/>
    <property type="match status" value="1"/>
</dbReference>
<evidence type="ECO:0000256" key="1">
    <source>
        <dbReference type="ARBA" id="ARBA00023015"/>
    </source>
</evidence>
<evidence type="ECO:0000313" key="8">
    <source>
        <dbReference type="Proteomes" id="UP000589626"/>
    </source>
</evidence>
<dbReference type="RefSeq" id="WP_183592790.1">
    <property type="nucleotide sequence ID" value="NZ_JACHWR010000002.1"/>
</dbReference>
<evidence type="ECO:0000256" key="4">
    <source>
        <dbReference type="PROSITE-ProRule" id="PRU00335"/>
    </source>
</evidence>
<feature type="region of interest" description="Disordered" evidence="5">
    <location>
        <begin position="1"/>
        <end position="38"/>
    </location>
</feature>
<evidence type="ECO:0000256" key="3">
    <source>
        <dbReference type="ARBA" id="ARBA00023163"/>
    </source>
</evidence>
<dbReference type="InterPro" id="IPR009057">
    <property type="entry name" value="Homeodomain-like_sf"/>
</dbReference>
<dbReference type="InterPro" id="IPR001647">
    <property type="entry name" value="HTH_TetR"/>
</dbReference>
<dbReference type="PROSITE" id="PS50977">
    <property type="entry name" value="HTH_TETR_2"/>
    <property type="match status" value="1"/>
</dbReference>
<sequence length="240" mass="26833">MPKSRAKGAEPDSAEGDQPPSALLTDPGLPPARSEDALSALSPKGLRTRQRLLDGARRAFEKSGSYADTRINDIVKETGCAYGTFYTYFDTKEQLFYELAVDVANEMYRENASRARGADLVARIDSGLRQFLLSYREHAGILAIIDQAAALYPEFRGLRRRIRDVFVDRNVANFQRWSEDGWFDPAIDPVVAAHALVSMIDNFSYLWFVLGEPFEEEKALATLSRLWTNALAVPSNHPAD</sequence>
<dbReference type="SUPFAM" id="SSF46689">
    <property type="entry name" value="Homeodomain-like"/>
    <property type="match status" value="1"/>
</dbReference>
<name>A0A7W4Z1H1_9ACTN</name>
<evidence type="ECO:0000313" key="7">
    <source>
        <dbReference type="EMBL" id="MBB3042872.1"/>
    </source>
</evidence>
<organism evidence="7 8">
    <name type="scientific">Nocardioides soli</name>
    <dbReference type="NCBI Taxonomy" id="1036020"/>
    <lineage>
        <taxon>Bacteria</taxon>
        <taxon>Bacillati</taxon>
        <taxon>Actinomycetota</taxon>
        <taxon>Actinomycetes</taxon>
        <taxon>Propionibacteriales</taxon>
        <taxon>Nocardioidaceae</taxon>
        <taxon>Nocardioides</taxon>
    </lineage>
</organism>
<dbReference type="AlphaFoldDB" id="A0A7W4Z1H1"/>
<comment type="caution">
    <text evidence="7">The sequence shown here is derived from an EMBL/GenBank/DDBJ whole genome shotgun (WGS) entry which is preliminary data.</text>
</comment>
<dbReference type="Gene3D" id="1.10.357.10">
    <property type="entry name" value="Tetracycline Repressor, domain 2"/>
    <property type="match status" value="1"/>
</dbReference>
<dbReference type="GO" id="GO:0000976">
    <property type="term" value="F:transcription cis-regulatory region binding"/>
    <property type="evidence" value="ECO:0007669"/>
    <property type="project" value="TreeGrafter"/>
</dbReference>
<keyword evidence="1" id="KW-0805">Transcription regulation</keyword>
<dbReference type="SUPFAM" id="SSF48498">
    <property type="entry name" value="Tetracyclin repressor-like, C-terminal domain"/>
    <property type="match status" value="1"/>
</dbReference>
<keyword evidence="2 4" id="KW-0238">DNA-binding</keyword>
<dbReference type="InterPro" id="IPR050109">
    <property type="entry name" value="HTH-type_TetR-like_transc_reg"/>
</dbReference>
<gene>
    <name evidence="7" type="ORF">FHU40_002690</name>
</gene>
<dbReference type="Gene3D" id="1.10.10.60">
    <property type="entry name" value="Homeodomain-like"/>
    <property type="match status" value="1"/>
</dbReference>
<protein>
    <submittedName>
        <fullName evidence="7">AcrR family transcriptional regulator</fullName>
    </submittedName>
</protein>
<evidence type="ECO:0000259" key="6">
    <source>
        <dbReference type="PROSITE" id="PS50977"/>
    </source>
</evidence>
<feature type="domain" description="HTH tetR-type" evidence="6">
    <location>
        <begin position="46"/>
        <end position="107"/>
    </location>
</feature>
<feature type="DNA-binding region" description="H-T-H motif" evidence="4">
    <location>
        <begin position="70"/>
        <end position="89"/>
    </location>
</feature>
<keyword evidence="3" id="KW-0804">Transcription</keyword>
<proteinExistence type="predicted"/>
<dbReference type="Proteomes" id="UP000589626">
    <property type="component" value="Unassembled WGS sequence"/>
</dbReference>
<accession>A0A7W4Z1H1</accession>
<evidence type="ECO:0000256" key="2">
    <source>
        <dbReference type="ARBA" id="ARBA00023125"/>
    </source>
</evidence>
<dbReference type="Pfam" id="PF00440">
    <property type="entry name" value="TetR_N"/>
    <property type="match status" value="1"/>
</dbReference>
<reference evidence="7 8" key="1">
    <citation type="submission" date="2020-08" db="EMBL/GenBank/DDBJ databases">
        <title>Sequencing the genomes of 1000 actinobacteria strains.</title>
        <authorList>
            <person name="Klenk H.-P."/>
        </authorList>
    </citation>
    <scope>NUCLEOTIDE SEQUENCE [LARGE SCALE GENOMIC DNA]</scope>
    <source>
        <strain evidence="7 8">DSM 105498</strain>
    </source>
</reference>
<keyword evidence="8" id="KW-1185">Reference proteome</keyword>
<dbReference type="PANTHER" id="PTHR30055">
    <property type="entry name" value="HTH-TYPE TRANSCRIPTIONAL REGULATOR RUTR"/>
    <property type="match status" value="1"/>
</dbReference>
<dbReference type="InterPro" id="IPR036271">
    <property type="entry name" value="Tet_transcr_reg_TetR-rel_C_sf"/>
</dbReference>